<evidence type="ECO:0000256" key="1">
    <source>
        <dbReference type="ARBA" id="ARBA00008645"/>
    </source>
</evidence>
<evidence type="ECO:0000313" key="4">
    <source>
        <dbReference type="Proteomes" id="UP000243650"/>
    </source>
</evidence>
<proteinExistence type="inferred from homology"/>
<gene>
    <name evidence="3" type="ORF">C6I21_05610</name>
</gene>
<name>A0A2P6MJ12_ALKUR</name>
<keyword evidence="3" id="KW-0378">Hydrolase</keyword>
<dbReference type="AlphaFoldDB" id="A0A2P6MJ12"/>
<dbReference type="GO" id="GO:0016787">
    <property type="term" value="F:hydrolase activity"/>
    <property type="evidence" value="ECO:0007669"/>
    <property type="project" value="UniProtKB-KW"/>
</dbReference>
<reference evidence="3 4" key="1">
    <citation type="submission" date="2018-03" db="EMBL/GenBank/DDBJ databases">
        <title>Bacillus urumqiensis sp. nov., a moderately haloalkaliphilic bacterium isolated from a salt lake.</title>
        <authorList>
            <person name="Zhao B."/>
            <person name="Liao Z."/>
        </authorList>
    </citation>
    <scope>NUCLEOTIDE SEQUENCE [LARGE SCALE GENOMIC DNA]</scope>
    <source>
        <strain evidence="3 4">BZ-SZ-XJ18</strain>
    </source>
</reference>
<accession>A0A2P6MJ12</accession>
<feature type="domain" description="AB hydrolase-1" evidence="2">
    <location>
        <begin position="22"/>
        <end position="258"/>
    </location>
</feature>
<dbReference type="Pfam" id="PF12697">
    <property type="entry name" value="Abhydrolase_6"/>
    <property type="match status" value="1"/>
</dbReference>
<organism evidence="3 4">
    <name type="scientific">Alkalicoccus urumqiensis</name>
    <name type="common">Bacillus urumqiensis</name>
    <dbReference type="NCBI Taxonomy" id="1548213"/>
    <lineage>
        <taxon>Bacteria</taxon>
        <taxon>Bacillati</taxon>
        <taxon>Bacillota</taxon>
        <taxon>Bacilli</taxon>
        <taxon>Bacillales</taxon>
        <taxon>Bacillaceae</taxon>
        <taxon>Alkalicoccus</taxon>
    </lineage>
</organism>
<comment type="caution">
    <text evidence="3">The sequence shown here is derived from an EMBL/GenBank/DDBJ whole genome shotgun (WGS) entry which is preliminary data.</text>
</comment>
<evidence type="ECO:0000313" key="3">
    <source>
        <dbReference type="EMBL" id="PRO66278.1"/>
    </source>
</evidence>
<dbReference type="RefSeq" id="WP_105958468.1">
    <property type="nucleotide sequence ID" value="NZ_PVNS01000004.1"/>
</dbReference>
<dbReference type="PANTHER" id="PTHR43039">
    <property type="entry name" value="ESTERASE-RELATED"/>
    <property type="match status" value="1"/>
</dbReference>
<comment type="similarity">
    <text evidence="1">Belongs to the AB hydrolase superfamily.</text>
</comment>
<dbReference type="Gene3D" id="3.40.50.1820">
    <property type="entry name" value="alpha/beta hydrolase"/>
    <property type="match status" value="1"/>
</dbReference>
<sequence length="272" mass="30875">MAPYTFKQRNNAQIEGGGGQKLVLAHGFGTDQQVWFQIVPELASSFEIMTFDYTGAGHSRLDAYDEKRYAELEGYADDIIELLDEAGWDNVFFVGHSISSMIGAEAAIKRPDLFSHLVMISPSAHYLNDGDYRGGFDEQEIDELMTFMERNYREWSKTIGTVAAGNEDRPEVAEDFIGRLRRNDETITRQFANVTFRIDMRERVKELTVPASILQTSEDTIAPVDAGKYLEEVIPDASMHIMEANGHNPHLSDPEETIKWIRKLLLKDSMEE</sequence>
<dbReference type="EMBL" id="PVNS01000004">
    <property type="protein sequence ID" value="PRO66278.1"/>
    <property type="molecule type" value="Genomic_DNA"/>
</dbReference>
<keyword evidence="4" id="KW-1185">Reference proteome</keyword>
<protein>
    <submittedName>
        <fullName evidence="3">Alpha/beta hydrolase</fullName>
    </submittedName>
</protein>
<dbReference type="InterPro" id="IPR029058">
    <property type="entry name" value="AB_hydrolase_fold"/>
</dbReference>
<dbReference type="InterPro" id="IPR000073">
    <property type="entry name" value="AB_hydrolase_1"/>
</dbReference>
<dbReference type="SUPFAM" id="SSF53474">
    <property type="entry name" value="alpha/beta-Hydrolases"/>
    <property type="match status" value="1"/>
</dbReference>
<evidence type="ECO:0000259" key="2">
    <source>
        <dbReference type="Pfam" id="PF12697"/>
    </source>
</evidence>
<dbReference type="OrthoDB" id="9780932at2"/>
<dbReference type="Proteomes" id="UP000243650">
    <property type="component" value="Unassembled WGS sequence"/>
</dbReference>